<name>A0A814FZE1_9BILA</name>
<proteinExistence type="predicted"/>
<organism evidence="1 2">
    <name type="scientific">Brachionus calyciflorus</name>
    <dbReference type="NCBI Taxonomy" id="104777"/>
    <lineage>
        <taxon>Eukaryota</taxon>
        <taxon>Metazoa</taxon>
        <taxon>Spiralia</taxon>
        <taxon>Gnathifera</taxon>
        <taxon>Rotifera</taxon>
        <taxon>Eurotatoria</taxon>
        <taxon>Monogononta</taxon>
        <taxon>Pseudotrocha</taxon>
        <taxon>Ploima</taxon>
        <taxon>Brachionidae</taxon>
        <taxon>Brachionus</taxon>
    </lineage>
</organism>
<protein>
    <submittedName>
        <fullName evidence="1">Uncharacterized protein</fullName>
    </submittedName>
</protein>
<gene>
    <name evidence="1" type="ORF">OXX778_LOCUS15715</name>
</gene>
<comment type="caution">
    <text evidence="1">The sequence shown here is derived from an EMBL/GenBank/DDBJ whole genome shotgun (WGS) entry which is preliminary data.</text>
</comment>
<dbReference type="AlphaFoldDB" id="A0A814FZE1"/>
<evidence type="ECO:0000313" key="2">
    <source>
        <dbReference type="Proteomes" id="UP000663879"/>
    </source>
</evidence>
<dbReference type="EMBL" id="CAJNOC010003535">
    <property type="protein sequence ID" value="CAF0986939.1"/>
    <property type="molecule type" value="Genomic_DNA"/>
</dbReference>
<accession>A0A814FZE1</accession>
<keyword evidence="2" id="KW-1185">Reference proteome</keyword>
<reference evidence="1" key="1">
    <citation type="submission" date="2021-02" db="EMBL/GenBank/DDBJ databases">
        <authorList>
            <person name="Nowell W R."/>
        </authorList>
    </citation>
    <scope>NUCLEOTIDE SEQUENCE</scope>
    <source>
        <strain evidence="1">Ploen Becks lab</strain>
    </source>
</reference>
<dbReference type="Proteomes" id="UP000663879">
    <property type="component" value="Unassembled WGS sequence"/>
</dbReference>
<evidence type="ECO:0000313" key="1">
    <source>
        <dbReference type="EMBL" id="CAF0986939.1"/>
    </source>
</evidence>
<sequence>MSLESKNFVRQVLADRESYILEGHSKDHFYQFEYKVQKSKATCQCEENKYYTKKCVDYSKYGEKCGLTWHCDQSQVLSCKSSICGCSDTKFWSSDNNKCVDRVSHGQSCKGDQCRINVNLHCSSSRSCECTDNNLYYWSETSAACVPKKRYIIIIIIITEAEADRRPLAQRPVK</sequence>